<organism evidence="1">
    <name type="scientific">Micrurus lemniscatus lemniscatus</name>
    <dbReference type="NCBI Taxonomy" id="129467"/>
    <lineage>
        <taxon>Eukaryota</taxon>
        <taxon>Metazoa</taxon>
        <taxon>Chordata</taxon>
        <taxon>Craniata</taxon>
        <taxon>Vertebrata</taxon>
        <taxon>Euteleostomi</taxon>
        <taxon>Lepidosauria</taxon>
        <taxon>Squamata</taxon>
        <taxon>Bifurcata</taxon>
        <taxon>Unidentata</taxon>
        <taxon>Episquamata</taxon>
        <taxon>Toxicofera</taxon>
        <taxon>Serpentes</taxon>
        <taxon>Colubroidea</taxon>
        <taxon>Elapidae</taxon>
        <taxon>Elapinae</taxon>
        <taxon>Micrurus</taxon>
    </lineage>
</organism>
<evidence type="ECO:0000313" key="1">
    <source>
        <dbReference type="EMBL" id="LAA74505.1"/>
    </source>
</evidence>
<name>A0A2D4HRC8_MICLE</name>
<proteinExistence type="predicted"/>
<accession>A0A2D4HRC8</accession>
<reference evidence="1" key="2">
    <citation type="submission" date="2017-11" db="EMBL/GenBank/DDBJ databases">
        <title>Coralsnake Venomics: Analyses of Venom Gland Transcriptomes and Proteomes of Six Brazilian Taxa.</title>
        <authorList>
            <person name="Aird S.D."/>
            <person name="Jorge da Silva N."/>
            <person name="Qiu L."/>
            <person name="Villar-Briones A."/>
            <person name="Aparecida-Saddi V."/>
            <person name="Campos-Telles M.P."/>
            <person name="Grau M."/>
            <person name="Mikheyev A.S."/>
        </authorList>
    </citation>
    <scope>NUCLEOTIDE SEQUENCE</scope>
    <source>
        <tissue evidence="1">Venom_gland</tissue>
    </source>
</reference>
<reference evidence="1" key="1">
    <citation type="submission" date="2017-07" db="EMBL/GenBank/DDBJ databases">
        <authorList>
            <person name="Mikheyev A."/>
            <person name="Grau M."/>
        </authorList>
    </citation>
    <scope>NUCLEOTIDE SEQUENCE</scope>
    <source>
        <tissue evidence="1">Venom_gland</tissue>
    </source>
</reference>
<protein>
    <submittedName>
        <fullName evidence="1">Uncharacterized protein</fullName>
    </submittedName>
</protein>
<dbReference type="EMBL" id="IACK01047462">
    <property type="protein sequence ID" value="LAA74508.1"/>
    <property type="molecule type" value="Transcribed_RNA"/>
</dbReference>
<dbReference type="EMBL" id="IACK01047460">
    <property type="protein sequence ID" value="LAA74505.1"/>
    <property type="molecule type" value="Transcribed_RNA"/>
</dbReference>
<sequence length="100" mass="11017">MSFSSPAIKKEVGMHPLSQLDVIRKVWNNVGGALVAPLNLSFFFFLHARAPGALAAEKGQGWSRKKSVDFVRPLPRAKQNKIKPPATSTANSFNKHCFLL</sequence>
<dbReference type="AlphaFoldDB" id="A0A2D4HRC8"/>